<name>A0A051TQZ8_9MYCO</name>
<reference evidence="1 2" key="1">
    <citation type="submission" date="2014-04" db="EMBL/GenBank/DDBJ databases">
        <title>The Genome Sequence of Mycobacterium tuberculosis TKK-01-0051.</title>
        <authorList>
            <consortium name="The Broad Institute Genomics Platform"/>
            <consortium name="The Broad Institute Genome Sequencing Center for Infectious Disease"/>
            <person name="Earl A.M."/>
            <person name="Cohen K."/>
            <person name="Pym A."/>
            <person name="Bishai W."/>
            <person name="Maharaj K."/>
            <person name="Desjardins C."/>
            <person name="Abeel T."/>
            <person name="Young S."/>
            <person name="Zeng Q."/>
            <person name="Gargeya S."/>
            <person name="Abouelleil A."/>
            <person name="Alvarado L."/>
            <person name="Chapman S.B."/>
            <person name="Gainer-Dewar J."/>
            <person name="Goldberg J."/>
            <person name="Griggs A."/>
            <person name="Gujja S."/>
            <person name="Hansen M."/>
            <person name="Howarth C."/>
            <person name="Imamovic A."/>
            <person name="Larimer J."/>
            <person name="Murphy C."/>
            <person name="Naylor J."/>
            <person name="Pearson M."/>
            <person name="Poon T.W."/>
            <person name="Priest M."/>
            <person name="Roberts A."/>
            <person name="Saif S."/>
            <person name="Shea T."/>
            <person name="Sykes S."/>
            <person name="Wortman J."/>
            <person name="Nusbaum C."/>
            <person name="Birren B."/>
        </authorList>
    </citation>
    <scope>NUCLEOTIDE SEQUENCE [LARGE SCALE GENOMIC DNA]</scope>
    <source>
        <strain evidence="1 2">TKK-01-0051</strain>
    </source>
</reference>
<sequence>MAKLSGSIDVPLPPEVAWQHASDLSRYKDWLTIHRVWRSTLPDEIEKGTVVESIVEVKGMYSRIKWTVVRYKPPEGMTLNGDGVGGVKVKLLAKIAPKDDGSVVSFDVHLGGPALFGPIGMIVAAALRGDINQSLENFVTVFTRADPSTNGDGGPHR</sequence>
<accession>A0A051TQZ8</accession>
<keyword evidence="2" id="KW-1185">Reference proteome</keyword>
<dbReference type="PATRIC" id="fig|1324261.3.peg.4962"/>
<gene>
    <name evidence="1" type="ORF">K875_04917</name>
</gene>
<dbReference type="EMBL" id="JLXW01000011">
    <property type="protein sequence ID" value="KBZ59357.1"/>
    <property type="molecule type" value="Genomic_DNA"/>
</dbReference>
<dbReference type="Gene3D" id="3.30.530.20">
    <property type="match status" value="1"/>
</dbReference>
<evidence type="ECO:0000313" key="1">
    <source>
        <dbReference type="EMBL" id="KBZ59357.1"/>
    </source>
</evidence>
<organism evidence="1 2">
    <name type="scientific">Mycobacterium [tuberculosis] TKK-01-0051</name>
    <dbReference type="NCBI Taxonomy" id="1324261"/>
    <lineage>
        <taxon>Bacteria</taxon>
        <taxon>Bacillati</taxon>
        <taxon>Actinomycetota</taxon>
        <taxon>Actinomycetes</taxon>
        <taxon>Mycobacteriales</taxon>
        <taxon>Mycobacteriaceae</taxon>
        <taxon>Mycobacterium</taxon>
        <taxon>Mycobacterium avium complex (MAC)</taxon>
    </lineage>
</organism>
<dbReference type="CDD" id="cd07812">
    <property type="entry name" value="SRPBCC"/>
    <property type="match status" value="1"/>
</dbReference>
<dbReference type="HOGENOM" id="CLU_122359_0_0_11"/>
<dbReference type="Pfam" id="PF10604">
    <property type="entry name" value="Polyketide_cyc2"/>
    <property type="match status" value="1"/>
</dbReference>
<evidence type="ECO:0008006" key="3">
    <source>
        <dbReference type="Google" id="ProtNLM"/>
    </source>
</evidence>
<protein>
    <recommendedName>
        <fullName evidence="3">Toxin</fullName>
    </recommendedName>
</protein>
<evidence type="ECO:0000313" key="2">
    <source>
        <dbReference type="Proteomes" id="UP000025947"/>
    </source>
</evidence>
<dbReference type="RefSeq" id="WP_007777097.1">
    <property type="nucleotide sequence ID" value="NZ_KK328284.1"/>
</dbReference>
<dbReference type="InterPro" id="IPR023393">
    <property type="entry name" value="START-like_dom_sf"/>
</dbReference>
<dbReference type="InterPro" id="IPR019587">
    <property type="entry name" value="Polyketide_cyclase/dehydratase"/>
</dbReference>
<dbReference type="Proteomes" id="UP000025947">
    <property type="component" value="Unassembled WGS sequence"/>
</dbReference>
<proteinExistence type="predicted"/>
<dbReference type="GeneID" id="31530344"/>
<dbReference type="AlphaFoldDB" id="A0A051TQZ8"/>
<comment type="caution">
    <text evidence="1">The sequence shown here is derived from an EMBL/GenBank/DDBJ whole genome shotgun (WGS) entry which is preliminary data.</text>
</comment>
<dbReference type="SUPFAM" id="SSF55961">
    <property type="entry name" value="Bet v1-like"/>
    <property type="match status" value="1"/>
</dbReference>